<evidence type="ECO:0000313" key="9">
    <source>
        <dbReference type="Proteomes" id="UP001458880"/>
    </source>
</evidence>
<comment type="caution">
    <text evidence="8">The sequence shown here is derived from an EMBL/GenBank/DDBJ whole genome shotgun (WGS) entry which is preliminary data.</text>
</comment>
<dbReference type="PANTHER" id="PTHR24252:SF7">
    <property type="entry name" value="HYALIN"/>
    <property type="match status" value="1"/>
</dbReference>
<dbReference type="EMBL" id="JASPKY010000003">
    <property type="protein sequence ID" value="KAK9758605.1"/>
    <property type="molecule type" value="Genomic_DNA"/>
</dbReference>
<keyword evidence="9" id="KW-1185">Reference proteome</keyword>
<dbReference type="GO" id="GO:0006508">
    <property type="term" value="P:proteolysis"/>
    <property type="evidence" value="ECO:0007669"/>
    <property type="project" value="UniProtKB-KW"/>
</dbReference>
<sequence length="313" mass="34897">MFKINLVVFLVIFGLSAKCLVATPVKGANITRQSRFFDSNDLGRAAKCGCVCGMNNRKIRILGGEISQTHEFPWLAGLYENGKLNNRKIRILGGEISQTHEFPWLAGLYENGKFYCGATLITKKHVLTAAHCVKGFNMHSIRVVLADHDRESPDRLSTIQVRNLVDMIPHKRYDSTTFNNDIAILELDQPVEFDERIQPLCLPQSAYNDYTGVPAVVAGWGKTGEKVDTSRVLRKVVVPVWSKEECYASEYGRAKLSDNMFCAGYPEGEKDACRGDSGGPLQMKVESGYMELIGVVSWGRGCGFFNLFNLKIL</sequence>
<dbReference type="InterPro" id="IPR043504">
    <property type="entry name" value="Peptidase_S1_PA_chymotrypsin"/>
</dbReference>
<keyword evidence="4" id="KW-1015">Disulfide bond</keyword>
<dbReference type="Gene3D" id="2.40.10.10">
    <property type="entry name" value="Trypsin-like serine proteases"/>
    <property type="match status" value="1"/>
</dbReference>
<dbReference type="GO" id="GO:0004252">
    <property type="term" value="F:serine-type endopeptidase activity"/>
    <property type="evidence" value="ECO:0007669"/>
    <property type="project" value="InterPro"/>
</dbReference>
<feature type="signal peptide" evidence="6">
    <location>
        <begin position="1"/>
        <end position="22"/>
    </location>
</feature>
<name>A0AAW1NKR3_POPJA</name>
<evidence type="ECO:0000256" key="6">
    <source>
        <dbReference type="SAM" id="SignalP"/>
    </source>
</evidence>
<organism evidence="8 9">
    <name type="scientific">Popillia japonica</name>
    <name type="common">Japanese beetle</name>
    <dbReference type="NCBI Taxonomy" id="7064"/>
    <lineage>
        <taxon>Eukaryota</taxon>
        <taxon>Metazoa</taxon>
        <taxon>Ecdysozoa</taxon>
        <taxon>Arthropoda</taxon>
        <taxon>Hexapoda</taxon>
        <taxon>Insecta</taxon>
        <taxon>Pterygota</taxon>
        <taxon>Neoptera</taxon>
        <taxon>Endopterygota</taxon>
        <taxon>Coleoptera</taxon>
        <taxon>Polyphaga</taxon>
        <taxon>Scarabaeiformia</taxon>
        <taxon>Scarabaeidae</taxon>
        <taxon>Rutelinae</taxon>
        <taxon>Popillia</taxon>
    </lineage>
</organism>
<evidence type="ECO:0000256" key="2">
    <source>
        <dbReference type="ARBA" id="ARBA00022801"/>
    </source>
</evidence>
<gene>
    <name evidence="8" type="ORF">QE152_g715</name>
</gene>
<feature type="chain" id="PRO_5043968369" evidence="6">
    <location>
        <begin position="23"/>
        <end position="313"/>
    </location>
</feature>
<dbReference type="SMART" id="SM00020">
    <property type="entry name" value="Tryp_SPc"/>
    <property type="match status" value="1"/>
</dbReference>
<dbReference type="PROSITE" id="PS00134">
    <property type="entry name" value="TRYPSIN_HIS"/>
    <property type="match status" value="1"/>
</dbReference>
<evidence type="ECO:0000256" key="4">
    <source>
        <dbReference type="ARBA" id="ARBA00023157"/>
    </source>
</evidence>
<dbReference type="Pfam" id="PF00089">
    <property type="entry name" value="Trypsin"/>
    <property type="match status" value="1"/>
</dbReference>
<evidence type="ECO:0000256" key="1">
    <source>
        <dbReference type="ARBA" id="ARBA00022670"/>
    </source>
</evidence>
<evidence type="ECO:0000259" key="7">
    <source>
        <dbReference type="PROSITE" id="PS50240"/>
    </source>
</evidence>
<dbReference type="FunFam" id="2.40.10.10:FF:000006">
    <property type="entry name" value="Serine proteinase stubble"/>
    <property type="match status" value="1"/>
</dbReference>
<dbReference type="InterPro" id="IPR033116">
    <property type="entry name" value="TRYPSIN_SER"/>
</dbReference>
<evidence type="ECO:0000313" key="8">
    <source>
        <dbReference type="EMBL" id="KAK9758605.1"/>
    </source>
</evidence>
<feature type="domain" description="Peptidase S1" evidence="7">
    <location>
        <begin position="91"/>
        <end position="313"/>
    </location>
</feature>
<dbReference type="PANTHER" id="PTHR24252">
    <property type="entry name" value="ACROSIN-RELATED"/>
    <property type="match status" value="1"/>
</dbReference>
<evidence type="ECO:0000256" key="3">
    <source>
        <dbReference type="ARBA" id="ARBA00022825"/>
    </source>
</evidence>
<keyword evidence="3 5" id="KW-0720">Serine protease</keyword>
<dbReference type="PROSITE" id="PS00135">
    <property type="entry name" value="TRYPSIN_SER"/>
    <property type="match status" value="1"/>
</dbReference>
<dbReference type="AlphaFoldDB" id="A0AAW1NKR3"/>
<keyword evidence="2 5" id="KW-0378">Hydrolase</keyword>
<dbReference type="SUPFAM" id="SSF50494">
    <property type="entry name" value="Trypsin-like serine proteases"/>
    <property type="match status" value="1"/>
</dbReference>
<keyword evidence="6" id="KW-0732">Signal</keyword>
<dbReference type="PROSITE" id="PS50240">
    <property type="entry name" value="TRYPSIN_DOM"/>
    <property type="match status" value="1"/>
</dbReference>
<dbReference type="InterPro" id="IPR009003">
    <property type="entry name" value="Peptidase_S1_PA"/>
</dbReference>
<keyword evidence="1 5" id="KW-0645">Protease</keyword>
<protein>
    <submittedName>
        <fullName evidence="8">Trypsin</fullName>
    </submittedName>
</protein>
<dbReference type="InterPro" id="IPR018114">
    <property type="entry name" value="TRYPSIN_HIS"/>
</dbReference>
<dbReference type="InterPro" id="IPR001314">
    <property type="entry name" value="Peptidase_S1A"/>
</dbReference>
<dbReference type="CDD" id="cd00190">
    <property type="entry name" value="Tryp_SPc"/>
    <property type="match status" value="1"/>
</dbReference>
<dbReference type="InterPro" id="IPR001254">
    <property type="entry name" value="Trypsin_dom"/>
</dbReference>
<accession>A0AAW1NKR3</accession>
<proteinExistence type="predicted"/>
<dbReference type="PRINTS" id="PR00722">
    <property type="entry name" value="CHYMOTRYPSIN"/>
</dbReference>
<dbReference type="Proteomes" id="UP001458880">
    <property type="component" value="Unassembled WGS sequence"/>
</dbReference>
<reference evidence="8 9" key="1">
    <citation type="journal article" date="2024" name="BMC Genomics">
        <title>De novo assembly and annotation of Popillia japonica's genome with initial clues to its potential as an invasive pest.</title>
        <authorList>
            <person name="Cucini C."/>
            <person name="Boschi S."/>
            <person name="Funari R."/>
            <person name="Cardaioli E."/>
            <person name="Iannotti N."/>
            <person name="Marturano G."/>
            <person name="Paoli F."/>
            <person name="Bruttini M."/>
            <person name="Carapelli A."/>
            <person name="Frati F."/>
            <person name="Nardi F."/>
        </authorList>
    </citation>
    <scope>NUCLEOTIDE SEQUENCE [LARGE SCALE GENOMIC DNA]</scope>
    <source>
        <strain evidence="8">DMR45628</strain>
    </source>
</reference>
<evidence type="ECO:0000256" key="5">
    <source>
        <dbReference type="RuleBase" id="RU363034"/>
    </source>
</evidence>